<dbReference type="InterPro" id="IPR012854">
    <property type="entry name" value="Cu_amine_oxidase-like_N"/>
</dbReference>
<dbReference type="Pfam" id="PF07833">
    <property type="entry name" value="Cu_amine_oxidN1"/>
    <property type="match status" value="1"/>
</dbReference>
<name>A0A0W8E5R5_9ZZZZ</name>
<dbReference type="AlphaFoldDB" id="A0A0W8E5R5"/>
<organism evidence="2">
    <name type="scientific">hydrocarbon metagenome</name>
    <dbReference type="NCBI Taxonomy" id="938273"/>
    <lineage>
        <taxon>unclassified sequences</taxon>
        <taxon>metagenomes</taxon>
        <taxon>ecological metagenomes</taxon>
    </lineage>
</organism>
<feature type="domain" description="Copper amine oxidase-like N-terminal" evidence="1">
    <location>
        <begin position="32"/>
        <end position="78"/>
    </location>
</feature>
<protein>
    <recommendedName>
        <fullName evidence="1">Copper amine oxidase-like N-terminal domain-containing protein</fullName>
    </recommendedName>
</protein>
<evidence type="ECO:0000313" key="2">
    <source>
        <dbReference type="EMBL" id="KUG03757.1"/>
    </source>
</evidence>
<gene>
    <name evidence="2" type="ORF">ASZ90_018850</name>
</gene>
<dbReference type="SUPFAM" id="SSF55383">
    <property type="entry name" value="Copper amine oxidase, domain N"/>
    <property type="match status" value="1"/>
</dbReference>
<evidence type="ECO:0000259" key="1">
    <source>
        <dbReference type="Pfam" id="PF07833"/>
    </source>
</evidence>
<dbReference type="Gene3D" id="3.30.457.10">
    <property type="entry name" value="Copper amine oxidase-like, N-terminal domain"/>
    <property type="match status" value="1"/>
</dbReference>
<comment type="caution">
    <text evidence="2">The sequence shown here is derived from an EMBL/GenBank/DDBJ whole genome shotgun (WGS) entry which is preliminary data.</text>
</comment>
<accession>A0A0W8E5R5</accession>
<dbReference type="InterPro" id="IPR036582">
    <property type="entry name" value="Mao_N_sf"/>
</dbReference>
<reference evidence="2" key="1">
    <citation type="journal article" date="2015" name="Proc. Natl. Acad. Sci. U.S.A.">
        <title>Networks of energetic and metabolic interactions define dynamics in microbial communities.</title>
        <authorList>
            <person name="Embree M."/>
            <person name="Liu J.K."/>
            <person name="Al-Bassam M.M."/>
            <person name="Zengler K."/>
        </authorList>
    </citation>
    <scope>NUCLEOTIDE SEQUENCE</scope>
</reference>
<proteinExistence type="predicted"/>
<sequence length="539" mass="60391">MKMKSLVVVIVLALTCVFGAAALASSPVKLLVNGQEIVSDVPPQIIEGRTMVPVRWIAEALGAEVQWDEKNKAVNINKPYFVADLPEAKAKLYPFAKQNGMYHGFILEVQGQRQYFEWQNVSNPTFAPRLLFNDINLDGEKELIVILTTGTGTGVHIEDIHVLNPDTFSEMDVERPGDIIKNNVISKIELMGDLAAIHFTIAGEDTSIYKEKDYAAVWFDQVSFSNYYRYDVVDNQLLVSIPAQASPAGFIGEIESRYVFSDGTFKAGTITYAFNSDRDNEEVVSLIEGFGSKLQNVSLLAPEDMVKESLHKNYGDYVAPMLLAEWEKDLRSTPGRVSSSPWPERIEIIKMIKLSDSAYDIQGEIVEMTSVEMVNGGFAAKRPVVIRAEIIGNRWFITAVSIGDYQQNNVIVYKNNKYGFSFSLPDSWQGYSIITDKWEGFVIGSSQEGVATETGPLISIRHPLWTDHNQRQDIPIMIFTLNQWGSLQLEKFHIGAAPMGPKELGRNTEYVFALPARYNYAFPAGFEEVEKILDNDPLH</sequence>
<dbReference type="EMBL" id="LNQE01001869">
    <property type="protein sequence ID" value="KUG03757.1"/>
    <property type="molecule type" value="Genomic_DNA"/>
</dbReference>